<evidence type="ECO:0000313" key="2">
    <source>
        <dbReference type="Proteomes" id="UP001217089"/>
    </source>
</evidence>
<dbReference type="Proteomes" id="UP001217089">
    <property type="component" value="Unassembled WGS sequence"/>
</dbReference>
<evidence type="ECO:0008006" key="3">
    <source>
        <dbReference type="Google" id="ProtNLM"/>
    </source>
</evidence>
<dbReference type="Gene3D" id="3.40.50.1110">
    <property type="entry name" value="SGNH hydrolase"/>
    <property type="match status" value="1"/>
</dbReference>
<name>A0ABQ9FBM8_TEGGR</name>
<sequence>MVLQRAPFQATIWGYSSKIGDNVTVSLNGTIVASAPVRMNVFNVFDGFWLVKLPPVSVAGPFNITVTSSEGKLKLHDVLFGDVWICSGGSNMAMTLNKIYNSSAEIEDAVNYPNIRLFTVKEYPFEYPIYNVQIKQDWSLPNKIGTDDNFSALCWLYGKYLYQTLGYPLGLIDASYANSSIGAWTPPEAAADCGIRDHTVIGRSGNTVAASSLWNGMVHPFANMTIYGAIMTHVITIVVTANYIMGIRYAWEETPCQFKKCAIYSRINALPAPTYISMGMS</sequence>
<dbReference type="PANTHER" id="PTHR22901">
    <property type="entry name" value="SIALATE O-ACETYLESTERASE"/>
    <property type="match status" value="1"/>
</dbReference>
<accession>A0ABQ9FBM8</accession>
<dbReference type="InterPro" id="IPR039329">
    <property type="entry name" value="SIAE"/>
</dbReference>
<comment type="caution">
    <text evidence="1">The sequence shown here is derived from an EMBL/GenBank/DDBJ whole genome shotgun (WGS) entry which is preliminary data.</text>
</comment>
<keyword evidence="2" id="KW-1185">Reference proteome</keyword>
<dbReference type="EMBL" id="JARBDR010000337">
    <property type="protein sequence ID" value="KAJ8314736.1"/>
    <property type="molecule type" value="Genomic_DNA"/>
</dbReference>
<protein>
    <recommendedName>
        <fullName evidence="3">Sialate O-acetylesterase domain-containing protein</fullName>
    </recommendedName>
</protein>
<dbReference type="InterPro" id="IPR036514">
    <property type="entry name" value="SGNH_hydro_sf"/>
</dbReference>
<evidence type="ECO:0000313" key="1">
    <source>
        <dbReference type="EMBL" id="KAJ8314736.1"/>
    </source>
</evidence>
<dbReference type="SUPFAM" id="SSF52266">
    <property type="entry name" value="SGNH hydrolase"/>
    <property type="match status" value="1"/>
</dbReference>
<dbReference type="PANTHER" id="PTHR22901:SF0">
    <property type="entry name" value="SIALATE O-ACETYLESTERASE"/>
    <property type="match status" value="1"/>
</dbReference>
<reference evidence="1 2" key="1">
    <citation type="submission" date="2022-12" db="EMBL/GenBank/DDBJ databases">
        <title>Chromosome-level genome of Tegillarca granosa.</title>
        <authorList>
            <person name="Kim J."/>
        </authorList>
    </citation>
    <scope>NUCLEOTIDE SEQUENCE [LARGE SCALE GENOMIC DNA]</scope>
    <source>
        <strain evidence="1">Teg-2019</strain>
        <tissue evidence="1">Adductor muscle</tissue>
    </source>
</reference>
<gene>
    <name evidence="1" type="ORF">KUTeg_006886</name>
</gene>
<proteinExistence type="predicted"/>
<organism evidence="1 2">
    <name type="scientific">Tegillarca granosa</name>
    <name type="common">Malaysian cockle</name>
    <name type="synonym">Anadara granosa</name>
    <dbReference type="NCBI Taxonomy" id="220873"/>
    <lineage>
        <taxon>Eukaryota</taxon>
        <taxon>Metazoa</taxon>
        <taxon>Spiralia</taxon>
        <taxon>Lophotrochozoa</taxon>
        <taxon>Mollusca</taxon>
        <taxon>Bivalvia</taxon>
        <taxon>Autobranchia</taxon>
        <taxon>Pteriomorphia</taxon>
        <taxon>Arcoida</taxon>
        <taxon>Arcoidea</taxon>
        <taxon>Arcidae</taxon>
        <taxon>Tegillarca</taxon>
    </lineage>
</organism>